<dbReference type="Pfam" id="PF06069">
    <property type="entry name" value="PerC"/>
    <property type="match status" value="1"/>
</dbReference>
<accession>A0ABD7PYL6</accession>
<organism evidence="1 2">
    <name type="scientific">Hafnia alvei</name>
    <dbReference type="NCBI Taxonomy" id="569"/>
    <lineage>
        <taxon>Bacteria</taxon>
        <taxon>Pseudomonadati</taxon>
        <taxon>Pseudomonadota</taxon>
        <taxon>Gammaproteobacteria</taxon>
        <taxon>Enterobacterales</taxon>
        <taxon>Hafniaceae</taxon>
        <taxon>Hafnia</taxon>
    </lineage>
</organism>
<name>A0ABD7PYL6_HAFAL</name>
<reference evidence="1 2" key="1">
    <citation type="submission" date="2019-02" db="EMBL/GenBank/DDBJ databases">
        <title>Comparative genomic analysis of the Hafnia genus genomes.</title>
        <authorList>
            <person name="Zhiqiu Y."/>
            <person name="Chao Y."/>
            <person name="Yuhui D."/>
            <person name="Di H."/>
            <person name="Bin L."/>
        </authorList>
    </citation>
    <scope>NUCLEOTIDE SEQUENCE [LARGE SCALE GENOMIC DNA]</scope>
    <source>
        <strain evidence="1 2">PCM_1210</strain>
    </source>
</reference>
<dbReference type="AlphaFoldDB" id="A0ABD7PYL6"/>
<dbReference type="RefSeq" id="WP_130971746.1">
    <property type="nucleotide sequence ID" value="NZ_SITJ01000080.1"/>
</dbReference>
<protein>
    <submittedName>
        <fullName evidence="1">PerC family transcriptional regulator</fullName>
    </submittedName>
</protein>
<comment type="caution">
    <text evidence="1">The sequence shown here is derived from an EMBL/GenBank/DDBJ whole genome shotgun (WGS) entry which is preliminary data.</text>
</comment>
<dbReference type="InterPro" id="IPR024684">
    <property type="entry name" value="Tscrpt_act_PerC/SfV_Orf40"/>
</dbReference>
<gene>
    <name evidence="1" type="ORF">EYY96_21935</name>
</gene>
<sequence>MQRLDKCRRQAEQLESLGFWHRAARQWLHVLDLSADDDARIAAVTQRERCIRMLSQ</sequence>
<evidence type="ECO:0000313" key="2">
    <source>
        <dbReference type="Proteomes" id="UP000291600"/>
    </source>
</evidence>
<dbReference type="EMBL" id="SITJ01000080">
    <property type="protein sequence ID" value="TBL65008.1"/>
    <property type="molecule type" value="Genomic_DNA"/>
</dbReference>
<evidence type="ECO:0000313" key="1">
    <source>
        <dbReference type="EMBL" id="TBL65008.1"/>
    </source>
</evidence>
<proteinExistence type="predicted"/>
<dbReference type="Proteomes" id="UP000291600">
    <property type="component" value="Unassembled WGS sequence"/>
</dbReference>